<dbReference type="PANTHER" id="PTHR43460">
    <property type="entry name" value="METHYLTRANSFERASE"/>
    <property type="match status" value="1"/>
</dbReference>
<evidence type="ECO:0000313" key="5">
    <source>
        <dbReference type="EMBL" id="KRL52871.1"/>
    </source>
</evidence>
<organism evidence="5 6">
    <name type="scientific">Lacticaseibacillus manihotivorans DSM 13343 = JCM 12514</name>
    <dbReference type="NCBI Taxonomy" id="1423769"/>
    <lineage>
        <taxon>Bacteria</taxon>
        <taxon>Bacillati</taxon>
        <taxon>Bacillota</taxon>
        <taxon>Bacilli</taxon>
        <taxon>Lactobacillales</taxon>
        <taxon>Lactobacillaceae</taxon>
        <taxon>Lacticaseibacillus</taxon>
    </lineage>
</organism>
<evidence type="ECO:0000313" key="6">
    <source>
        <dbReference type="Proteomes" id="UP000051790"/>
    </source>
</evidence>
<dbReference type="InterPro" id="IPR016718">
    <property type="entry name" value="rRNA_m1G-MeTrfase_A_prd"/>
</dbReference>
<feature type="binding site" evidence="2">
    <location>
        <position position="78"/>
    </location>
    <ligand>
        <name>S-adenosyl-L-methionine</name>
        <dbReference type="ChEBI" id="CHEBI:59789"/>
    </ligand>
</feature>
<dbReference type="PANTHER" id="PTHR43460:SF1">
    <property type="entry name" value="METHYLTRANSFERASE TYPE 11 DOMAIN-CONTAINING PROTEIN"/>
    <property type="match status" value="1"/>
</dbReference>
<dbReference type="InterPro" id="IPR048647">
    <property type="entry name" value="RlmA_N"/>
</dbReference>
<sequence>MKKIDTKSQWAAGLGPLFACPVCHEPLFVEGHSFVCANAHRFDLAKKGTINFLNAPVKTEYTAEMLAARRRVLQAGLFSPFVDRIAAQLSGDERLLDIGCGEGTPTADLAKTGADAIGFDISAPAIQLAGALDTPAFFCVADLARLPFVDGSFDVLVDLFSPGAYAEFDRVLKAGGRLFKVIPEADYLRELRQGLYAGTPKATYSNAPVLERFMATYPDAEVSDIEYDFPVDAAQFEDIVAMTPLSWQAPADKRAALLANPPASIHVAVKLLQVMKSHA</sequence>
<keyword evidence="2" id="KW-0949">S-adenosyl-L-methionine</keyword>
<evidence type="ECO:0000259" key="4">
    <source>
        <dbReference type="Pfam" id="PF21302"/>
    </source>
</evidence>
<dbReference type="GO" id="GO:0032259">
    <property type="term" value="P:methylation"/>
    <property type="evidence" value="ECO:0007669"/>
    <property type="project" value="UniProtKB-KW"/>
</dbReference>
<proteinExistence type="predicted"/>
<dbReference type="EMBL" id="AZEU01000027">
    <property type="protein sequence ID" value="KRL52871.1"/>
    <property type="molecule type" value="Genomic_DNA"/>
</dbReference>
<evidence type="ECO:0000259" key="3">
    <source>
        <dbReference type="Pfam" id="PF08241"/>
    </source>
</evidence>
<feature type="domain" description="Methyltransferase type 11" evidence="3">
    <location>
        <begin position="96"/>
        <end position="179"/>
    </location>
</feature>
<feature type="binding site" evidence="1">
    <location>
        <position position="20"/>
    </location>
    <ligand>
        <name>Zn(2+)</name>
        <dbReference type="ChEBI" id="CHEBI:29105"/>
    </ligand>
</feature>
<dbReference type="GO" id="GO:0046872">
    <property type="term" value="F:metal ion binding"/>
    <property type="evidence" value="ECO:0007669"/>
    <property type="project" value="UniProtKB-KW"/>
</dbReference>
<dbReference type="RefSeq" id="WP_056962403.1">
    <property type="nucleotide sequence ID" value="NZ_AZEU01000027.1"/>
</dbReference>
<keyword evidence="5" id="KW-0489">Methyltransferase</keyword>
<gene>
    <name evidence="5" type="ORF">FD01_GL001976</name>
</gene>
<accession>A0A0R1R7A1</accession>
<feature type="domain" description="23S rRNA (guanine(745)-N(1))-methyltransferase N-terminal" evidence="4">
    <location>
        <begin position="18"/>
        <end position="54"/>
    </location>
</feature>
<name>A0A0R1R7A1_9LACO</name>
<dbReference type="Pfam" id="PF08241">
    <property type="entry name" value="Methyltransf_11"/>
    <property type="match status" value="1"/>
</dbReference>
<dbReference type="OrthoDB" id="5522265at2"/>
<dbReference type="CDD" id="cd02440">
    <property type="entry name" value="AdoMet_MTases"/>
    <property type="match status" value="1"/>
</dbReference>
<dbReference type="Pfam" id="PF21302">
    <property type="entry name" value="Zn_ribbon_RlmA"/>
    <property type="match status" value="1"/>
</dbReference>
<comment type="caution">
    <text evidence="5">The sequence shown here is derived from an EMBL/GenBank/DDBJ whole genome shotgun (WGS) entry which is preliminary data.</text>
</comment>
<dbReference type="GO" id="GO:0008757">
    <property type="term" value="F:S-adenosylmethionine-dependent methyltransferase activity"/>
    <property type="evidence" value="ECO:0007669"/>
    <property type="project" value="InterPro"/>
</dbReference>
<keyword evidence="6" id="KW-1185">Reference proteome</keyword>
<dbReference type="InterPro" id="IPR052939">
    <property type="entry name" value="23S_rRNA_MeTrnsfrase_RlmA"/>
</dbReference>
<feature type="binding site" evidence="2">
    <location>
        <begin position="102"/>
        <end position="103"/>
    </location>
    <ligand>
        <name>S-adenosyl-L-methionine</name>
        <dbReference type="ChEBI" id="CHEBI:59789"/>
    </ligand>
</feature>
<keyword evidence="1" id="KW-0862">Zinc</keyword>
<dbReference type="Gene3D" id="3.40.50.150">
    <property type="entry name" value="Vaccinia Virus protein VP39"/>
    <property type="match status" value="1"/>
</dbReference>
<dbReference type="SUPFAM" id="SSF53335">
    <property type="entry name" value="S-adenosyl-L-methionine-dependent methyltransferases"/>
    <property type="match status" value="1"/>
</dbReference>
<keyword evidence="1" id="KW-0479">Metal-binding</keyword>
<feature type="binding site" evidence="1">
    <location>
        <position position="40"/>
    </location>
    <ligand>
        <name>Zn(2+)</name>
        <dbReference type="ChEBI" id="CHEBI:29105"/>
    </ligand>
</feature>
<dbReference type="InterPro" id="IPR013216">
    <property type="entry name" value="Methyltransf_11"/>
</dbReference>
<reference evidence="5 6" key="1">
    <citation type="journal article" date="2015" name="Genome Announc.">
        <title>Expanding the biotechnology potential of lactobacilli through comparative genomics of 213 strains and associated genera.</title>
        <authorList>
            <person name="Sun Z."/>
            <person name="Harris H.M."/>
            <person name="McCann A."/>
            <person name="Guo C."/>
            <person name="Argimon S."/>
            <person name="Zhang W."/>
            <person name="Yang X."/>
            <person name="Jeffery I.B."/>
            <person name="Cooney J.C."/>
            <person name="Kagawa T.F."/>
            <person name="Liu W."/>
            <person name="Song Y."/>
            <person name="Salvetti E."/>
            <person name="Wrobel A."/>
            <person name="Rasinkangas P."/>
            <person name="Parkhill J."/>
            <person name="Rea M.C."/>
            <person name="O'Sullivan O."/>
            <person name="Ritari J."/>
            <person name="Douillard F.P."/>
            <person name="Paul Ross R."/>
            <person name="Yang R."/>
            <person name="Briner A.E."/>
            <person name="Felis G.E."/>
            <person name="de Vos W.M."/>
            <person name="Barrangou R."/>
            <person name="Klaenhammer T.R."/>
            <person name="Caufield P.W."/>
            <person name="Cui Y."/>
            <person name="Zhang H."/>
            <person name="O'Toole P.W."/>
        </authorList>
    </citation>
    <scope>NUCLEOTIDE SEQUENCE [LARGE SCALE GENOMIC DNA]</scope>
    <source>
        <strain evidence="5 6">DSM 13343</strain>
    </source>
</reference>
<dbReference type="PATRIC" id="fig|1423769.4.peg.2127"/>
<dbReference type="Proteomes" id="UP000051790">
    <property type="component" value="Unassembled WGS sequence"/>
</dbReference>
<keyword evidence="5" id="KW-0808">Transferase</keyword>
<evidence type="ECO:0000256" key="2">
    <source>
        <dbReference type="PIRSR" id="PIRSR018249-2"/>
    </source>
</evidence>
<dbReference type="PIRSF" id="PIRSF018249">
    <property type="entry name" value="MyrA_prd"/>
    <property type="match status" value="1"/>
</dbReference>
<feature type="binding site" evidence="2">
    <location>
        <position position="187"/>
    </location>
    <ligand>
        <name>S-adenosyl-L-methionine</name>
        <dbReference type="ChEBI" id="CHEBI:59789"/>
    </ligand>
</feature>
<evidence type="ECO:0000256" key="1">
    <source>
        <dbReference type="PIRSR" id="PIRSR018249-1"/>
    </source>
</evidence>
<dbReference type="InterPro" id="IPR029063">
    <property type="entry name" value="SAM-dependent_MTases_sf"/>
</dbReference>
<feature type="binding site" evidence="1">
    <location>
        <position position="36"/>
    </location>
    <ligand>
        <name>Zn(2+)</name>
        <dbReference type="ChEBI" id="CHEBI:29105"/>
    </ligand>
</feature>
<protein>
    <submittedName>
        <fullName evidence="5">SAM-dependent methyltransferase</fullName>
    </submittedName>
</protein>
<feature type="binding site" evidence="1">
    <location>
        <position position="23"/>
    </location>
    <ligand>
        <name>Zn(2+)</name>
        <dbReference type="ChEBI" id="CHEBI:29105"/>
    </ligand>
</feature>
<dbReference type="AlphaFoldDB" id="A0A0R1R7A1"/>